<feature type="binding site" evidence="6">
    <location>
        <position position="171"/>
    </location>
    <ligand>
        <name>ATP</name>
        <dbReference type="ChEBI" id="CHEBI:30616"/>
    </ligand>
</feature>
<dbReference type="EMBL" id="JAIWQS010000003">
    <property type="protein sequence ID" value="KAJ8770101.1"/>
    <property type="molecule type" value="Genomic_DNA"/>
</dbReference>
<keyword evidence="5 6" id="KW-0067">ATP-binding</keyword>
<dbReference type="PROSITE" id="PS00108">
    <property type="entry name" value="PROTEIN_KINASE_ST"/>
    <property type="match status" value="1"/>
</dbReference>
<name>A0AAV8TUD1_9ROSI</name>
<dbReference type="InterPro" id="IPR008271">
    <property type="entry name" value="Ser/Thr_kinase_AS"/>
</dbReference>
<dbReference type="FunFam" id="3.30.200.20:FF:000021">
    <property type="entry name" value="probable serine/threonine-protein kinase At1g54610"/>
    <property type="match status" value="1"/>
</dbReference>
<feature type="compositionally biased region" description="Basic and acidic residues" evidence="7">
    <location>
        <begin position="75"/>
        <end position="86"/>
    </location>
</feature>
<dbReference type="Pfam" id="PF00069">
    <property type="entry name" value="Pkinase"/>
    <property type="match status" value="1"/>
</dbReference>
<dbReference type="InterPro" id="IPR050108">
    <property type="entry name" value="CDK"/>
</dbReference>
<evidence type="ECO:0000313" key="9">
    <source>
        <dbReference type="EMBL" id="KAJ8770101.1"/>
    </source>
</evidence>
<dbReference type="AlphaFoldDB" id="A0AAV8TUD1"/>
<evidence type="ECO:0000313" key="10">
    <source>
        <dbReference type="Proteomes" id="UP001159364"/>
    </source>
</evidence>
<evidence type="ECO:0000256" key="2">
    <source>
        <dbReference type="ARBA" id="ARBA00022679"/>
    </source>
</evidence>
<dbReference type="PANTHER" id="PTHR24056:SF425">
    <property type="entry name" value="PROTEIN KINASE DOMAIN-CONTAINING PROTEIN"/>
    <property type="match status" value="1"/>
</dbReference>
<dbReference type="InterPro" id="IPR011009">
    <property type="entry name" value="Kinase-like_dom_sf"/>
</dbReference>
<dbReference type="GO" id="GO:0008353">
    <property type="term" value="F:RNA polymerase II CTD heptapeptide repeat kinase activity"/>
    <property type="evidence" value="ECO:0007669"/>
    <property type="project" value="TreeGrafter"/>
</dbReference>
<dbReference type="PROSITE" id="PS50011">
    <property type="entry name" value="PROTEIN_KINASE_DOM"/>
    <property type="match status" value="1"/>
</dbReference>
<organism evidence="9 10">
    <name type="scientific">Erythroxylum novogranatense</name>
    <dbReference type="NCBI Taxonomy" id="1862640"/>
    <lineage>
        <taxon>Eukaryota</taxon>
        <taxon>Viridiplantae</taxon>
        <taxon>Streptophyta</taxon>
        <taxon>Embryophyta</taxon>
        <taxon>Tracheophyta</taxon>
        <taxon>Spermatophyta</taxon>
        <taxon>Magnoliopsida</taxon>
        <taxon>eudicotyledons</taxon>
        <taxon>Gunneridae</taxon>
        <taxon>Pentapetalae</taxon>
        <taxon>rosids</taxon>
        <taxon>fabids</taxon>
        <taxon>Malpighiales</taxon>
        <taxon>Erythroxylaceae</taxon>
        <taxon>Erythroxylum</taxon>
    </lineage>
</organism>
<comment type="similarity">
    <text evidence="1">Belongs to the protein kinase superfamily. CMGC Ser/Thr protein kinase family. CDC2/CDKX subfamily.</text>
</comment>
<dbReference type="GO" id="GO:0032968">
    <property type="term" value="P:positive regulation of transcription elongation by RNA polymerase II"/>
    <property type="evidence" value="ECO:0007669"/>
    <property type="project" value="TreeGrafter"/>
</dbReference>
<dbReference type="SMART" id="SM00220">
    <property type="entry name" value="S_TKc"/>
    <property type="match status" value="1"/>
</dbReference>
<keyword evidence="2" id="KW-0808">Transferase</keyword>
<evidence type="ECO:0000256" key="6">
    <source>
        <dbReference type="PROSITE-ProRule" id="PRU10141"/>
    </source>
</evidence>
<keyword evidence="4" id="KW-0418">Kinase</keyword>
<sequence>MGCTHGKHPVDSPARGLEKLKMDSGYFEKEQVLAHQSYPFTMQHSNPKKLPSQRYANGFSSGGSGRETTLSDGKTVSDGHCRERRYTSRSSSGNSAPSGERKSRRFKDFGSEEVVDGWPKWLVDNVPKKILEGLIPKSAENYDKLDKIGQGTYSNVYKARDKATGKIVALKKVRLEISEPESIKFMAREIIMLQKLDHPNVVKLEGLATSRLQYSLYLVFDFMRTDLATIISHPEFRLTESQVKCYMHQLLSGLQHCHDRGILHRDIKGSNLLIDKNGRLKIADFGLANYFPPKLKRPLTSRVVTLWYRAPELILGATDYGVGIDLWSTGCLMAEMFSSKPLMPGRTEVEQLHRIFKLCGTPSEDYWKHLKLSNTFRPPRTYKPSLFEAFSQLPESSLGLLTTLLSLDPTRRGSAALALQDDFFYTKPLACNLSDLPVVWKEEDELTLASEQRKDRSPKLGGRSRTYREHGTRDVLDKKTNEEVRHSNAEVLPLTTSFQDELTTFLGCKVGQPFTCCGITAWKNRENSFIGKGQMDKFLIYVLSVSQIVIVHPSPLCKCVINCCKVQLQPPATVLCHFSGQKQDHRAIYSEARTWKQY</sequence>
<dbReference type="PROSITE" id="PS00107">
    <property type="entry name" value="PROTEIN_KINASE_ATP"/>
    <property type="match status" value="1"/>
</dbReference>
<proteinExistence type="inferred from homology"/>
<dbReference type="SUPFAM" id="SSF56112">
    <property type="entry name" value="Protein kinase-like (PK-like)"/>
    <property type="match status" value="1"/>
</dbReference>
<dbReference type="GO" id="GO:0005634">
    <property type="term" value="C:nucleus"/>
    <property type="evidence" value="ECO:0007669"/>
    <property type="project" value="TreeGrafter"/>
</dbReference>
<evidence type="ECO:0000256" key="4">
    <source>
        <dbReference type="ARBA" id="ARBA00022777"/>
    </source>
</evidence>
<feature type="domain" description="Protein kinase" evidence="8">
    <location>
        <begin position="142"/>
        <end position="424"/>
    </location>
</feature>
<evidence type="ECO:0000256" key="3">
    <source>
        <dbReference type="ARBA" id="ARBA00022741"/>
    </source>
</evidence>
<dbReference type="GO" id="GO:0005524">
    <property type="term" value="F:ATP binding"/>
    <property type="evidence" value="ECO:0007669"/>
    <property type="project" value="UniProtKB-UniRule"/>
</dbReference>
<dbReference type="InterPro" id="IPR017441">
    <property type="entry name" value="Protein_kinase_ATP_BS"/>
</dbReference>
<gene>
    <name evidence="9" type="ORF">K2173_011183</name>
</gene>
<feature type="compositionally biased region" description="Basic and acidic residues" evidence="7">
    <location>
        <begin position="466"/>
        <end position="482"/>
    </location>
</feature>
<dbReference type="PANTHER" id="PTHR24056">
    <property type="entry name" value="CELL DIVISION PROTEIN KINASE"/>
    <property type="match status" value="1"/>
</dbReference>
<protein>
    <recommendedName>
        <fullName evidence="8">Protein kinase domain-containing protein</fullName>
    </recommendedName>
</protein>
<accession>A0AAV8TUD1</accession>
<reference evidence="9 10" key="1">
    <citation type="submission" date="2021-09" db="EMBL/GenBank/DDBJ databases">
        <title>Genomic insights and catalytic innovation underlie evolution of tropane alkaloids biosynthesis.</title>
        <authorList>
            <person name="Wang Y.-J."/>
            <person name="Tian T."/>
            <person name="Huang J.-P."/>
            <person name="Huang S.-X."/>
        </authorList>
    </citation>
    <scope>NUCLEOTIDE SEQUENCE [LARGE SCALE GENOMIC DNA]</scope>
    <source>
        <strain evidence="9">KIB-2018</strain>
        <tissue evidence="9">Leaf</tissue>
    </source>
</reference>
<feature type="compositionally biased region" description="Low complexity" evidence="7">
    <location>
        <begin position="88"/>
        <end position="98"/>
    </location>
</feature>
<dbReference type="Gene3D" id="1.10.510.10">
    <property type="entry name" value="Transferase(Phosphotransferase) domain 1"/>
    <property type="match status" value="1"/>
</dbReference>
<feature type="region of interest" description="Disordered" evidence="7">
    <location>
        <begin position="450"/>
        <end position="482"/>
    </location>
</feature>
<feature type="region of interest" description="Disordered" evidence="7">
    <location>
        <begin position="43"/>
        <end position="106"/>
    </location>
</feature>
<dbReference type="GO" id="GO:0000307">
    <property type="term" value="C:cyclin-dependent protein kinase holoenzyme complex"/>
    <property type="evidence" value="ECO:0007669"/>
    <property type="project" value="TreeGrafter"/>
</dbReference>
<evidence type="ECO:0000256" key="1">
    <source>
        <dbReference type="ARBA" id="ARBA00006485"/>
    </source>
</evidence>
<dbReference type="InterPro" id="IPR000719">
    <property type="entry name" value="Prot_kinase_dom"/>
</dbReference>
<dbReference type="Gene3D" id="3.30.200.20">
    <property type="entry name" value="Phosphorylase Kinase, domain 1"/>
    <property type="match status" value="1"/>
</dbReference>
<evidence type="ECO:0000256" key="5">
    <source>
        <dbReference type="ARBA" id="ARBA00022840"/>
    </source>
</evidence>
<evidence type="ECO:0000259" key="8">
    <source>
        <dbReference type="PROSITE" id="PS50011"/>
    </source>
</evidence>
<dbReference type="Proteomes" id="UP001159364">
    <property type="component" value="Linkage Group LG03"/>
</dbReference>
<evidence type="ECO:0000256" key="7">
    <source>
        <dbReference type="SAM" id="MobiDB-lite"/>
    </source>
</evidence>
<dbReference type="FunFam" id="1.10.510.10:FF:000620">
    <property type="entry name" value="Putative serine/threonine-protein kinase"/>
    <property type="match status" value="1"/>
</dbReference>
<comment type="caution">
    <text evidence="9">The sequence shown here is derived from an EMBL/GenBank/DDBJ whole genome shotgun (WGS) entry which is preliminary data.</text>
</comment>
<keyword evidence="3 6" id="KW-0547">Nucleotide-binding</keyword>
<keyword evidence="10" id="KW-1185">Reference proteome</keyword>